<keyword evidence="2" id="KW-0802">TPR repeat</keyword>
<sequence length="1123" mass="120712">MESPGEQQVDFFISRAGADAAFAAEIGRILEDDGKSVVLQQWDFANRNFMERMHWALGSGARVVALLSGDYLSSAHCEAEWQNTIAHDPLNRQGRLIVMRVDECVPTGLLTALAYWDLVPIRDDRDLVRDIVLAAIKPGRHKPDGSPVGPYWREARAIVHQDIRPTPSFTGREAELSAIDAALTSGGAAAVTQPAAVHGLGGIGKSVLAREYAHRFQDRYAGVWWLNAAKPKMSEGFEGVETALVELGAIFIRGLDQAQDREKAARHTLQFLADGGFEKPWLLVFDNVDDARVLREWAPQGNNAHFLLTTRLSGWPGRVRAIEIEEWPMPDAISYLLRESGREDLNEADAEKISEALGRLPLALSHAAAYLRSRQNVTAASYLANLRRRMSDAPRDAEYDRAVFATFQQALDEADSEAPGARAVLSLAAFFAPDDIPEDLFRQPSSSYPEALADLLADPGATDDAIGALAQLSLIDFDPARRSFSVHRLVQAATRDALATEAPTWAAAALRAVRVAFPQPEFNTWPVCERLVPHVRAVAAQVTTDNRELAWLLDAAASYLMERAALAEVLPLYKRSLAIFERFAAADPGNAGWQYDLGISNERIGDVLMAQGDLAAALNAYQAKQGIISRLAAADPGNAGWQRGLGVSHDRIGDVLVEQGDLAQALASYQASLAIAERLGASDPGNAGWQHNLSVSHNKIGDVLWAQGDLAQALARYQASLAIAERLADADPGNAGWQRDLSVSHDRIGDVLVEQGDLAQALASYQASLAIAERLGASDPGDAGWQRDLSISHNKIGDVLRAQGDLAQALASYQASLAIADRLAAADPGNAGWQRDLSIAQEKIGNVLVEQGDLAQALASYQASLAIRERLADADPGNAGWQRNLSISHGKIGDVLVEQGDLALALASYQASLAIAERLGASDPGNAGWQRDLSVSHNKIGDVLVEQGDLAQALASYQASLAIRERLGASDPGNAGWQRDLSVSHDRIGDVLRAQGDLAQALASYQASLAIAERLGASDPGNAGWQHDVALSLMRVGFVAAQKGERDGALVAYGRGLGYAAAGDARTRPCRVHARSRQVRGANRQAGRLTSDRCAAARLRMTGAGSRRNHRQGIKSNILRLSP</sequence>
<dbReference type="GO" id="GO:0043531">
    <property type="term" value="F:ADP binding"/>
    <property type="evidence" value="ECO:0007669"/>
    <property type="project" value="InterPro"/>
</dbReference>
<dbReference type="Pfam" id="PF13424">
    <property type="entry name" value="TPR_12"/>
    <property type="match status" value="2"/>
</dbReference>
<evidence type="ECO:0000256" key="3">
    <source>
        <dbReference type="SAM" id="MobiDB-lite"/>
    </source>
</evidence>
<dbReference type="SUPFAM" id="SSF52540">
    <property type="entry name" value="P-loop containing nucleoside triphosphate hydrolases"/>
    <property type="match status" value="1"/>
</dbReference>
<evidence type="ECO:0000259" key="5">
    <source>
        <dbReference type="Pfam" id="PF13676"/>
    </source>
</evidence>
<dbReference type="InterPro" id="IPR011990">
    <property type="entry name" value="TPR-like_helical_dom_sf"/>
</dbReference>
<dbReference type="GO" id="GO:0007165">
    <property type="term" value="P:signal transduction"/>
    <property type="evidence" value="ECO:0007669"/>
    <property type="project" value="InterPro"/>
</dbReference>
<organism evidence="7 8">
    <name type="scientific">Defluviicoccus vanus</name>
    <dbReference type="NCBI Taxonomy" id="111831"/>
    <lineage>
        <taxon>Bacteria</taxon>
        <taxon>Pseudomonadati</taxon>
        <taxon>Pseudomonadota</taxon>
        <taxon>Alphaproteobacteria</taxon>
        <taxon>Rhodospirillales</taxon>
        <taxon>Rhodospirillaceae</taxon>
        <taxon>Defluviicoccus</taxon>
    </lineage>
</organism>
<dbReference type="Pfam" id="PF00931">
    <property type="entry name" value="NB-ARC"/>
    <property type="match status" value="1"/>
</dbReference>
<dbReference type="Gene3D" id="3.40.50.300">
    <property type="entry name" value="P-loop containing nucleotide triphosphate hydrolases"/>
    <property type="match status" value="1"/>
</dbReference>
<evidence type="ECO:0000313" key="8">
    <source>
        <dbReference type="Proteomes" id="UP000516369"/>
    </source>
</evidence>
<gene>
    <name evidence="7" type="ORF">HQ394_05130</name>
</gene>
<keyword evidence="1" id="KW-0677">Repeat</keyword>
<evidence type="ECO:0000313" key="7">
    <source>
        <dbReference type="EMBL" id="QNT68850.1"/>
    </source>
</evidence>
<feature type="domain" description="TIR" evidence="5">
    <location>
        <begin position="11"/>
        <end position="120"/>
    </location>
</feature>
<reference evidence="7 8" key="1">
    <citation type="submission" date="2020-05" db="EMBL/GenBank/DDBJ databases">
        <title>Complete closed genome sequence of Defluviicoccus vanus.</title>
        <authorList>
            <person name="Bessarab I."/>
            <person name="Arumugam K."/>
            <person name="Maszenan A.M."/>
            <person name="Seviour R.J."/>
            <person name="Williams R.B."/>
        </authorList>
    </citation>
    <scope>NUCLEOTIDE SEQUENCE [LARGE SCALE GENOMIC DNA]</scope>
    <source>
        <strain evidence="7 8">Ben 114</strain>
    </source>
</reference>
<feature type="domain" description="NB-ARC" evidence="4">
    <location>
        <begin position="195"/>
        <end position="314"/>
    </location>
</feature>
<dbReference type="EMBL" id="CP053923">
    <property type="protein sequence ID" value="QNT68850.1"/>
    <property type="molecule type" value="Genomic_DNA"/>
</dbReference>
<protein>
    <submittedName>
        <fullName evidence="7">Tetratricopeptide repeat protein</fullName>
    </submittedName>
</protein>
<dbReference type="InterPro" id="IPR019734">
    <property type="entry name" value="TPR_rpt"/>
</dbReference>
<accession>A0A7H1MZG4</accession>
<dbReference type="PANTHER" id="PTHR45641">
    <property type="entry name" value="TETRATRICOPEPTIDE REPEAT PROTEIN (AFU_ORTHOLOGUE AFUA_6G03870)"/>
    <property type="match status" value="1"/>
</dbReference>
<evidence type="ECO:0000259" key="4">
    <source>
        <dbReference type="Pfam" id="PF00931"/>
    </source>
</evidence>
<name>A0A7H1MZG4_9PROT</name>
<keyword evidence="8" id="KW-1185">Reference proteome</keyword>
<feature type="region of interest" description="Disordered" evidence="3">
    <location>
        <begin position="1102"/>
        <end position="1123"/>
    </location>
</feature>
<dbReference type="InterPro" id="IPR056681">
    <property type="entry name" value="DUF7779"/>
</dbReference>
<dbReference type="Pfam" id="PF25000">
    <property type="entry name" value="DUF7779"/>
    <property type="match status" value="1"/>
</dbReference>
<dbReference type="SUPFAM" id="SSF52200">
    <property type="entry name" value="Toll/Interleukin receptor TIR domain"/>
    <property type="match status" value="1"/>
</dbReference>
<dbReference type="InterPro" id="IPR035897">
    <property type="entry name" value="Toll_tir_struct_dom_sf"/>
</dbReference>
<dbReference type="Proteomes" id="UP000516369">
    <property type="component" value="Chromosome"/>
</dbReference>
<evidence type="ECO:0000256" key="2">
    <source>
        <dbReference type="ARBA" id="ARBA00022803"/>
    </source>
</evidence>
<dbReference type="SUPFAM" id="SSF48452">
    <property type="entry name" value="TPR-like"/>
    <property type="match status" value="2"/>
</dbReference>
<evidence type="ECO:0000256" key="1">
    <source>
        <dbReference type="ARBA" id="ARBA00022737"/>
    </source>
</evidence>
<dbReference type="SMART" id="SM00028">
    <property type="entry name" value="TPR"/>
    <property type="match status" value="10"/>
</dbReference>
<dbReference type="InterPro" id="IPR002182">
    <property type="entry name" value="NB-ARC"/>
</dbReference>
<proteinExistence type="predicted"/>
<feature type="domain" description="DUF7779" evidence="6">
    <location>
        <begin position="416"/>
        <end position="501"/>
    </location>
</feature>
<dbReference type="InterPro" id="IPR000157">
    <property type="entry name" value="TIR_dom"/>
</dbReference>
<dbReference type="Gene3D" id="1.25.40.10">
    <property type="entry name" value="Tetratricopeptide repeat domain"/>
    <property type="match status" value="4"/>
</dbReference>
<dbReference type="KEGG" id="dvn:HQ394_05130"/>
<dbReference type="PANTHER" id="PTHR45641:SF1">
    <property type="entry name" value="AAA+ ATPASE DOMAIN-CONTAINING PROTEIN"/>
    <property type="match status" value="1"/>
</dbReference>
<dbReference type="Pfam" id="PF13676">
    <property type="entry name" value="TIR_2"/>
    <property type="match status" value="1"/>
</dbReference>
<evidence type="ECO:0000259" key="6">
    <source>
        <dbReference type="Pfam" id="PF25000"/>
    </source>
</evidence>
<dbReference type="Gene3D" id="3.40.50.10140">
    <property type="entry name" value="Toll/interleukin-1 receptor homology (TIR) domain"/>
    <property type="match status" value="1"/>
</dbReference>
<dbReference type="InterPro" id="IPR027417">
    <property type="entry name" value="P-loop_NTPase"/>
</dbReference>
<dbReference type="AlphaFoldDB" id="A0A7H1MZG4"/>